<keyword evidence="2" id="KW-0378">Hydrolase</keyword>
<protein>
    <submittedName>
        <fullName evidence="2">HNH endonuclease</fullName>
    </submittedName>
</protein>
<dbReference type="EMBL" id="VINI01000098">
    <property type="protein sequence ID" value="MSS34965.1"/>
    <property type="molecule type" value="Genomic_DNA"/>
</dbReference>
<dbReference type="Pfam" id="PF13392">
    <property type="entry name" value="HNH_3"/>
    <property type="match status" value="1"/>
</dbReference>
<dbReference type="Gene3D" id="3.30.730.10">
    <property type="entry name" value="AP2/ERF domain"/>
    <property type="match status" value="1"/>
</dbReference>
<dbReference type="InterPro" id="IPR044925">
    <property type="entry name" value="His-Me_finger_sf"/>
</dbReference>
<dbReference type="Gene3D" id="3.90.75.20">
    <property type="match status" value="1"/>
</dbReference>
<dbReference type="InterPro" id="IPR003615">
    <property type="entry name" value="HNH_nuc"/>
</dbReference>
<evidence type="ECO:0000259" key="1">
    <source>
        <dbReference type="Pfam" id="PF13392"/>
    </source>
</evidence>
<keyword evidence="2" id="KW-0255">Endonuclease</keyword>
<proteinExistence type="predicted"/>
<dbReference type="SUPFAM" id="SSF54171">
    <property type="entry name" value="DNA-binding domain"/>
    <property type="match status" value="1"/>
</dbReference>
<organism evidence="2 3">
    <name type="scientific">Klebsiella pneumoniae</name>
    <dbReference type="NCBI Taxonomy" id="573"/>
    <lineage>
        <taxon>Bacteria</taxon>
        <taxon>Pseudomonadati</taxon>
        <taxon>Pseudomonadota</taxon>
        <taxon>Gammaproteobacteria</taxon>
        <taxon>Enterobacterales</taxon>
        <taxon>Enterobacteriaceae</taxon>
        <taxon>Klebsiella/Raoultella group</taxon>
        <taxon>Klebsiella</taxon>
        <taxon>Klebsiella pneumoniae complex</taxon>
    </lineage>
</organism>
<dbReference type="AlphaFoldDB" id="A0AAW9V4U8"/>
<feature type="domain" description="HNH nuclease" evidence="1">
    <location>
        <begin position="69"/>
        <end position="112"/>
    </location>
</feature>
<gene>
    <name evidence="2" type="ORF">FME62_30230</name>
</gene>
<dbReference type="GO" id="GO:0003677">
    <property type="term" value="F:DNA binding"/>
    <property type="evidence" value="ECO:0007669"/>
    <property type="project" value="InterPro"/>
</dbReference>
<dbReference type="GO" id="GO:0003700">
    <property type="term" value="F:DNA-binding transcription factor activity"/>
    <property type="evidence" value="ECO:0007669"/>
    <property type="project" value="InterPro"/>
</dbReference>
<dbReference type="SUPFAM" id="SSF54060">
    <property type="entry name" value="His-Me finger endonucleases"/>
    <property type="match status" value="1"/>
</dbReference>
<sequence length="179" mass="20367">MRQRFISKKVNAMPNDPKKEDIEKFFECDPENGLIKRAINSGVAKAGEVPVSINNCGYHMVCALGRIVGLHRIMWIVANGQIPEGMEIDHINGDKGDNRIANLRLCTINQNRQNKPKYKNNKSGFKGVCFESGEREKPWRARIVVNKKAISLGNFHTKLEAHHAYQEAAKKYFGEFNRN</sequence>
<keyword evidence="2" id="KW-0540">Nuclease</keyword>
<dbReference type="InterPro" id="IPR016177">
    <property type="entry name" value="DNA-bd_dom_sf"/>
</dbReference>
<dbReference type="Proteomes" id="UP000468995">
    <property type="component" value="Unassembled WGS sequence"/>
</dbReference>
<name>A0AAW9V4U8_KLEPN</name>
<dbReference type="GO" id="GO:0004519">
    <property type="term" value="F:endonuclease activity"/>
    <property type="evidence" value="ECO:0007669"/>
    <property type="project" value="UniProtKB-KW"/>
</dbReference>
<dbReference type="InterPro" id="IPR036955">
    <property type="entry name" value="AP2/ERF_dom_sf"/>
</dbReference>
<evidence type="ECO:0000313" key="2">
    <source>
        <dbReference type="EMBL" id="MSS34965.1"/>
    </source>
</evidence>
<reference evidence="2 3" key="1">
    <citation type="submission" date="2019-07" db="EMBL/GenBank/DDBJ databases">
        <title>Genome sequence of OXA-232-producing Klebsiella pneumoniae ST23 from septicemic neonate.</title>
        <authorList>
            <person name="Mukherjee S."/>
            <person name="Naha S."/>
            <person name="Bhadury P."/>
            <person name="Basu S."/>
        </authorList>
    </citation>
    <scope>NUCLEOTIDE SEQUENCE [LARGE SCALE GENOMIC DNA]</scope>
    <source>
        <strain evidence="2 3">EN5275</strain>
    </source>
</reference>
<accession>A0AAW9V4U8</accession>
<comment type="caution">
    <text evidence="2">The sequence shown here is derived from an EMBL/GenBank/DDBJ whole genome shotgun (WGS) entry which is preliminary data.</text>
</comment>
<evidence type="ECO:0000313" key="3">
    <source>
        <dbReference type="Proteomes" id="UP000468995"/>
    </source>
</evidence>